<feature type="non-terminal residue" evidence="10">
    <location>
        <position position="1"/>
    </location>
</feature>
<comment type="function">
    <text evidence="1">Catalyzes the intermembrane transfer of phosphatidylglycerol and phosphatidylinositol.</text>
</comment>
<dbReference type="Pfam" id="PF02221">
    <property type="entry name" value="E1_DerP2_DerF2"/>
    <property type="match status" value="1"/>
</dbReference>
<feature type="domain" description="MD-2-related lipid-recognition" evidence="9">
    <location>
        <begin position="87"/>
        <end position="200"/>
    </location>
</feature>
<keyword evidence="7" id="KW-0812">Transmembrane</keyword>
<dbReference type="SUPFAM" id="SSF81296">
    <property type="entry name" value="E set domains"/>
    <property type="match status" value="1"/>
</dbReference>
<gene>
    <name evidence="10" type="ORF">CR513_57857</name>
</gene>
<evidence type="ECO:0000256" key="4">
    <source>
        <dbReference type="ARBA" id="ARBA00022448"/>
    </source>
</evidence>
<feature type="signal peptide" evidence="8">
    <location>
        <begin position="1"/>
        <end position="24"/>
    </location>
</feature>
<dbReference type="CDD" id="cd00917">
    <property type="entry name" value="PG-PI_TP"/>
    <property type="match status" value="1"/>
</dbReference>
<dbReference type="EMBL" id="QJKJ01014758">
    <property type="protein sequence ID" value="RDX63682.1"/>
    <property type="molecule type" value="Genomic_DNA"/>
</dbReference>
<evidence type="ECO:0000313" key="11">
    <source>
        <dbReference type="Proteomes" id="UP000257109"/>
    </source>
</evidence>
<dbReference type="PANTHER" id="PTHR11306:SF0">
    <property type="entry name" value="PHOSPHATIDYLGLYCEROL_PHOSPHATIDYLINOSITOL TRANSFER PROTEIN"/>
    <property type="match status" value="1"/>
</dbReference>
<accession>A0A371ECC4</accession>
<dbReference type="Gene3D" id="2.60.40.770">
    <property type="match status" value="1"/>
</dbReference>
<dbReference type="InterPro" id="IPR003172">
    <property type="entry name" value="ML_dom"/>
</dbReference>
<comment type="caution">
    <text evidence="10">The sequence shown here is derived from an EMBL/GenBank/DDBJ whole genome shotgun (WGS) entry which is preliminary data.</text>
</comment>
<comment type="subunit">
    <text evidence="3">Monomer.</text>
</comment>
<evidence type="ECO:0000256" key="2">
    <source>
        <dbReference type="ARBA" id="ARBA00006370"/>
    </source>
</evidence>
<feature type="chain" id="PRO_5016753426" evidence="8">
    <location>
        <begin position="25"/>
        <end position="211"/>
    </location>
</feature>
<dbReference type="Proteomes" id="UP000257109">
    <property type="component" value="Unassembled WGS sequence"/>
</dbReference>
<dbReference type="SMART" id="SM00737">
    <property type="entry name" value="ML"/>
    <property type="match status" value="1"/>
</dbReference>
<evidence type="ECO:0000256" key="5">
    <source>
        <dbReference type="ARBA" id="ARBA00022729"/>
    </source>
</evidence>
<dbReference type="STRING" id="157652.A0A371ECC4"/>
<dbReference type="OrthoDB" id="6409159at2759"/>
<feature type="transmembrane region" description="Helical" evidence="7">
    <location>
        <begin position="65"/>
        <end position="84"/>
    </location>
</feature>
<evidence type="ECO:0000256" key="3">
    <source>
        <dbReference type="ARBA" id="ARBA00011245"/>
    </source>
</evidence>
<proteinExistence type="inferred from homology"/>
<comment type="similarity">
    <text evidence="2">Belongs to the NPC2 family.</text>
</comment>
<keyword evidence="7" id="KW-0472">Membrane</keyword>
<evidence type="ECO:0000259" key="9">
    <source>
        <dbReference type="SMART" id="SM00737"/>
    </source>
</evidence>
<evidence type="ECO:0000313" key="10">
    <source>
        <dbReference type="EMBL" id="RDX63682.1"/>
    </source>
</evidence>
<dbReference type="InterPro" id="IPR039670">
    <property type="entry name" value="NPC2-like"/>
</dbReference>
<reference evidence="10" key="1">
    <citation type="submission" date="2018-05" db="EMBL/GenBank/DDBJ databases">
        <title>Draft genome of Mucuna pruriens seed.</title>
        <authorList>
            <person name="Nnadi N.E."/>
            <person name="Vos R."/>
            <person name="Hasami M.H."/>
            <person name="Devisetty U.K."/>
            <person name="Aguiy J.C."/>
        </authorList>
    </citation>
    <scope>NUCLEOTIDE SEQUENCE [LARGE SCALE GENOMIC DNA]</scope>
    <source>
        <strain evidence="10">JCA_2017</strain>
    </source>
</reference>
<name>A0A371ECC4_MUCPR</name>
<keyword evidence="7" id="KW-1133">Transmembrane helix</keyword>
<organism evidence="10 11">
    <name type="scientific">Mucuna pruriens</name>
    <name type="common">Velvet bean</name>
    <name type="synonym">Dolichos pruriens</name>
    <dbReference type="NCBI Taxonomy" id="157652"/>
    <lineage>
        <taxon>Eukaryota</taxon>
        <taxon>Viridiplantae</taxon>
        <taxon>Streptophyta</taxon>
        <taxon>Embryophyta</taxon>
        <taxon>Tracheophyta</taxon>
        <taxon>Spermatophyta</taxon>
        <taxon>Magnoliopsida</taxon>
        <taxon>eudicotyledons</taxon>
        <taxon>Gunneridae</taxon>
        <taxon>Pentapetalae</taxon>
        <taxon>rosids</taxon>
        <taxon>fabids</taxon>
        <taxon>Fabales</taxon>
        <taxon>Fabaceae</taxon>
        <taxon>Papilionoideae</taxon>
        <taxon>50 kb inversion clade</taxon>
        <taxon>NPAAA clade</taxon>
        <taxon>indigoferoid/millettioid clade</taxon>
        <taxon>Phaseoleae</taxon>
        <taxon>Mucuna</taxon>
    </lineage>
</organism>
<keyword evidence="4" id="KW-0813">Transport</keyword>
<keyword evidence="11" id="KW-1185">Reference proteome</keyword>
<protein>
    <submittedName>
        <fullName evidence="10">Phosphatidylglycerol/phosphatidylinositol transfer protein</fullName>
    </submittedName>
</protein>
<dbReference type="AlphaFoldDB" id="A0A371ECC4"/>
<dbReference type="GO" id="GO:0032934">
    <property type="term" value="F:sterol binding"/>
    <property type="evidence" value="ECO:0007669"/>
    <property type="project" value="InterPro"/>
</dbReference>
<keyword evidence="5 8" id="KW-0732">Signal</keyword>
<dbReference type="InterPro" id="IPR014756">
    <property type="entry name" value="Ig_E-set"/>
</dbReference>
<dbReference type="FunFam" id="2.60.40.770:FF:000002">
    <property type="entry name" value="putative phosphatidylglycerol/phosphatidylinositol transfer protein DDB_G0282179"/>
    <property type="match status" value="1"/>
</dbReference>
<evidence type="ECO:0000256" key="8">
    <source>
        <dbReference type="SAM" id="SignalP"/>
    </source>
</evidence>
<sequence>MEMISRNFFFFFSTLFLLCAFTTATDIHYCGFKLRSRFRLLLLEIVNKYGRNCTKLWFFGLGLEGNLQVVLLHHIILLAVLLVIELTIDKKADYDVEVKGVEISPDPIARGQPATFSIAATTGKALSGGKLVIDVSYFGWHIHSETHDLCGETTCPVSVGDFVIAHSQVLPGFTPPGSYTLTMKMYDGNKHQLTCIAFGFDIGFGSSVADI</sequence>
<keyword evidence="6" id="KW-0445">Lipid transport</keyword>
<evidence type="ECO:0000256" key="1">
    <source>
        <dbReference type="ARBA" id="ARBA00002053"/>
    </source>
</evidence>
<dbReference type="GO" id="GO:0032366">
    <property type="term" value="P:intracellular sterol transport"/>
    <property type="evidence" value="ECO:0007669"/>
    <property type="project" value="InterPro"/>
</dbReference>
<evidence type="ECO:0000256" key="6">
    <source>
        <dbReference type="ARBA" id="ARBA00023055"/>
    </source>
</evidence>
<dbReference type="InterPro" id="IPR033917">
    <property type="entry name" value="ML_PG-PI_TP"/>
</dbReference>
<evidence type="ECO:0000256" key="7">
    <source>
        <dbReference type="SAM" id="Phobius"/>
    </source>
</evidence>
<dbReference type="PANTHER" id="PTHR11306">
    <property type="entry name" value="NIEMANN PICK TYPE C2 PROTEIN NPC2-RELATED"/>
    <property type="match status" value="1"/>
</dbReference>